<reference evidence="4 5" key="1">
    <citation type="journal article" date="2020" name="ISME J.">
        <title>Uncovering the hidden diversity of litter-decomposition mechanisms in mushroom-forming fungi.</title>
        <authorList>
            <person name="Floudas D."/>
            <person name="Bentzer J."/>
            <person name="Ahren D."/>
            <person name="Johansson T."/>
            <person name="Persson P."/>
            <person name="Tunlid A."/>
        </authorList>
    </citation>
    <scope>NUCLEOTIDE SEQUENCE [LARGE SCALE GENOMIC DNA]</scope>
    <source>
        <strain evidence="4 5">CBS 146.42</strain>
    </source>
</reference>
<sequence length="285" mass="32333">MLRPTFIIIVLSLLTILLYSPLNAGIFHSDSAQPRILLLTAHPDDECLFFGPTLLSLEKTDAMIFALSLSTGNADGLGAVRIEEFHKSYETLGVPAERRWIVDHPGLQDNITEKWNPRIISQELMPYITSNDIAIVLTFDYAGISSHPNHISLPYGVAHLIQTLYALDKPTPRLYTLTTVPIFAKYTSILAPLVTKFDFLVAQALTWLRVFAGKENIMDSAISLANQATTLNARTSPVFVSGISEYFRALQAMRKHESQLLWFRWLYVTFSHYMWVNEWLEVQMQ</sequence>
<dbReference type="GO" id="GO:0016020">
    <property type="term" value="C:membrane"/>
    <property type="evidence" value="ECO:0007669"/>
    <property type="project" value="GOC"/>
</dbReference>
<name>A0A8H5FUJ4_9AGAR</name>
<dbReference type="SUPFAM" id="SSF102588">
    <property type="entry name" value="LmbE-like"/>
    <property type="match status" value="1"/>
</dbReference>
<evidence type="ECO:0000256" key="1">
    <source>
        <dbReference type="ARBA" id="ARBA00006066"/>
    </source>
</evidence>
<dbReference type="Proteomes" id="UP000559027">
    <property type="component" value="Unassembled WGS sequence"/>
</dbReference>
<comment type="caution">
    <text evidence="4">The sequence shown here is derived from an EMBL/GenBank/DDBJ whole genome shotgun (WGS) entry which is preliminary data.</text>
</comment>
<dbReference type="PANTHER" id="PTHR12993:SF11">
    <property type="entry name" value="N-ACETYLGLUCOSAMINYL-PHOSPHATIDYLINOSITOL DE-N-ACETYLASE"/>
    <property type="match status" value="1"/>
</dbReference>
<evidence type="ECO:0000313" key="4">
    <source>
        <dbReference type="EMBL" id="KAF5349661.1"/>
    </source>
</evidence>
<dbReference type="EC" id="3.5.1.89" evidence="2"/>
<dbReference type="PANTHER" id="PTHR12993">
    <property type="entry name" value="N-ACETYLGLUCOSAMINYL-PHOSPHATIDYLINOSITOL DE-N-ACETYLASE-RELATED"/>
    <property type="match status" value="1"/>
</dbReference>
<protein>
    <recommendedName>
        <fullName evidence="2">N-acetylglucosaminylphosphatidylinositol deacetylase</fullName>
        <ecNumber evidence="2">3.5.1.89</ecNumber>
    </recommendedName>
</protein>
<comment type="similarity">
    <text evidence="1">Belongs to the PIGL family.</text>
</comment>
<gene>
    <name evidence="4" type="ORF">D9756_008965</name>
</gene>
<dbReference type="UniPathway" id="UPA00196"/>
<proteinExistence type="inferred from homology"/>
<evidence type="ECO:0000256" key="2">
    <source>
        <dbReference type="ARBA" id="ARBA00012176"/>
    </source>
</evidence>
<organism evidence="4 5">
    <name type="scientific">Leucocoprinus leucothites</name>
    <dbReference type="NCBI Taxonomy" id="201217"/>
    <lineage>
        <taxon>Eukaryota</taxon>
        <taxon>Fungi</taxon>
        <taxon>Dikarya</taxon>
        <taxon>Basidiomycota</taxon>
        <taxon>Agaricomycotina</taxon>
        <taxon>Agaricomycetes</taxon>
        <taxon>Agaricomycetidae</taxon>
        <taxon>Agaricales</taxon>
        <taxon>Agaricineae</taxon>
        <taxon>Agaricaceae</taxon>
        <taxon>Leucocoprinus</taxon>
    </lineage>
</organism>
<dbReference type="AlphaFoldDB" id="A0A8H5FUJ4"/>
<dbReference type="GO" id="GO:0006506">
    <property type="term" value="P:GPI anchor biosynthetic process"/>
    <property type="evidence" value="ECO:0007669"/>
    <property type="project" value="UniProtKB-UniPathway"/>
</dbReference>
<dbReference type="InterPro" id="IPR024078">
    <property type="entry name" value="LmbE-like_dom_sf"/>
</dbReference>
<dbReference type="GO" id="GO:0005783">
    <property type="term" value="C:endoplasmic reticulum"/>
    <property type="evidence" value="ECO:0007669"/>
    <property type="project" value="TreeGrafter"/>
</dbReference>
<dbReference type="InterPro" id="IPR003737">
    <property type="entry name" value="GlcNAc_PI_deacetylase-related"/>
</dbReference>
<dbReference type="EMBL" id="JAACJO010000016">
    <property type="protein sequence ID" value="KAF5349661.1"/>
    <property type="molecule type" value="Genomic_DNA"/>
</dbReference>
<dbReference type="OrthoDB" id="440160at2759"/>
<evidence type="ECO:0000256" key="3">
    <source>
        <dbReference type="SAM" id="SignalP"/>
    </source>
</evidence>
<dbReference type="GO" id="GO:0000225">
    <property type="term" value="F:N-acetylglucosaminylphosphatidylinositol deacetylase activity"/>
    <property type="evidence" value="ECO:0007669"/>
    <property type="project" value="UniProtKB-EC"/>
</dbReference>
<dbReference type="Pfam" id="PF02585">
    <property type="entry name" value="PIG-L"/>
    <property type="match status" value="1"/>
</dbReference>
<feature type="chain" id="PRO_5034001232" description="N-acetylglucosaminylphosphatidylinositol deacetylase" evidence="3">
    <location>
        <begin position="25"/>
        <end position="285"/>
    </location>
</feature>
<keyword evidence="3" id="KW-0732">Signal</keyword>
<evidence type="ECO:0000313" key="5">
    <source>
        <dbReference type="Proteomes" id="UP000559027"/>
    </source>
</evidence>
<feature type="signal peptide" evidence="3">
    <location>
        <begin position="1"/>
        <end position="24"/>
    </location>
</feature>
<keyword evidence="5" id="KW-1185">Reference proteome</keyword>
<dbReference type="Gene3D" id="3.40.50.10320">
    <property type="entry name" value="LmbE-like"/>
    <property type="match status" value="1"/>
</dbReference>
<accession>A0A8H5FUJ4</accession>